<name>A0ABS9E0Z0_9PROT</name>
<evidence type="ECO:0008006" key="3">
    <source>
        <dbReference type="Google" id="ProtNLM"/>
    </source>
</evidence>
<gene>
    <name evidence="1" type="ORF">L2A60_18630</name>
</gene>
<evidence type="ECO:0000313" key="1">
    <source>
        <dbReference type="EMBL" id="MCF3948677.1"/>
    </source>
</evidence>
<comment type="caution">
    <text evidence="1">The sequence shown here is derived from an EMBL/GenBank/DDBJ whole genome shotgun (WGS) entry which is preliminary data.</text>
</comment>
<dbReference type="RefSeq" id="WP_235705990.1">
    <property type="nucleotide sequence ID" value="NZ_JAKGBZ010000069.1"/>
</dbReference>
<protein>
    <recommendedName>
        <fullName evidence="3">Transposase</fullName>
    </recommendedName>
</protein>
<proteinExistence type="predicted"/>
<evidence type="ECO:0000313" key="2">
    <source>
        <dbReference type="Proteomes" id="UP001521209"/>
    </source>
</evidence>
<dbReference type="EMBL" id="JAKGBZ010000069">
    <property type="protein sequence ID" value="MCF3948677.1"/>
    <property type="molecule type" value="Genomic_DNA"/>
</dbReference>
<accession>A0ABS9E0Z0</accession>
<reference evidence="1 2" key="1">
    <citation type="submission" date="2022-01" db="EMBL/GenBank/DDBJ databases">
        <authorList>
            <person name="Won M."/>
            <person name="Kim S.-J."/>
            <person name="Kwon S.-W."/>
        </authorList>
    </citation>
    <scope>NUCLEOTIDE SEQUENCE [LARGE SCALE GENOMIC DNA]</scope>
    <source>
        <strain evidence="1 2">KCTC 23505</strain>
    </source>
</reference>
<organism evidence="1 2">
    <name type="scientific">Acidiphilium iwatense</name>
    <dbReference type="NCBI Taxonomy" id="768198"/>
    <lineage>
        <taxon>Bacteria</taxon>
        <taxon>Pseudomonadati</taxon>
        <taxon>Pseudomonadota</taxon>
        <taxon>Alphaproteobacteria</taxon>
        <taxon>Acetobacterales</taxon>
        <taxon>Acidocellaceae</taxon>
        <taxon>Acidiphilium</taxon>
    </lineage>
</organism>
<dbReference type="Proteomes" id="UP001521209">
    <property type="component" value="Unassembled WGS sequence"/>
</dbReference>
<sequence>MNRDRARITGVSGYLTRPPTAIPRLIIRLRTLQAIFAAGRDVFWLARWLQVRGIEVDAIHSTSVAVAREHSRAKTDRLGTAMPMHVFLRWLCGKRGHCMMVAIPTRGERMPSVPSESVKAWFGRSYGPSRTGFG</sequence>
<keyword evidence="2" id="KW-1185">Reference proteome</keyword>